<proteinExistence type="predicted"/>
<evidence type="ECO:0000256" key="1">
    <source>
        <dbReference type="ARBA" id="ARBA00022741"/>
    </source>
</evidence>
<evidence type="ECO:0000256" key="3">
    <source>
        <dbReference type="SAM" id="MobiDB-lite"/>
    </source>
</evidence>
<dbReference type="GO" id="GO:0006355">
    <property type="term" value="P:regulation of DNA-templated transcription"/>
    <property type="evidence" value="ECO:0007669"/>
    <property type="project" value="InterPro"/>
</dbReference>
<keyword evidence="6" id="KW-1185">Reference proteome</keyword>
<dbReference type="CDD" id="cd06170">
    <property type="entry name" value="LuxR_C_like"/>
    <property type="match status" value="1"/>
</dbReference>
<reference evidence="6" key="1">
    <citation type="submission" date="2016-10" db="EMBL/GenBank/DDBJ databases">
        <authorList>
            <person name="Varghese N."/>
            <person name="Submissions S."/>
        </authorList>
    </citation>
    <scope>NUCLEOTIDE SEQUENCE [LARGE SCALE GENOMIC DNA]</scope>
    <source>
        <strain evidence="6">DSM 44718</strain>
    </source>
</reference>
<dbReference type="STRING" id="137265.SAMN05421684_6529"/>
<dbReference type="PROSITE" id="PS50043">
    <property type="entry name" value="HTH_LUXR_2"/>
    <property type="match status" value="1"/>
</dbReference>
<dbReference type="PANTHER" id="PTHR16305:SF35">
    <property type="entry name" value="TRANSCRIPTIONAL ACTIVATOR DOMAIN"/>
    <property type="match status" value="1"/>
</dbReference>
<dbReference type="Proteomes" id="UP000199632">
    <property type="component" value="Unassembled WGS sequence"/>
</dbReference>
<dbReference type="Pfam" id="PF00196">
    <property type="entry name" value="GerE"/>
    <property type="match status" value="1"/>
</dbReference>
<dbReference type="InterPro" id="IPR027417">
    <property type="entry name" value="P-loop_NTPase"/>
</dbReference>
<dbReference type="InterPro" id="IPR000792">
    <property type="entry name" value="Tscrpt_reg_LuxR_C"/>
</dbReference>
<dbReference type="Gene3D" id="1.25.40.10">
    <property type="entry name" value="Tetratricopeptide repeat domain"/>
    <property type="match status" value="1"/>
</dbReference>
<dbReference type="GO" id="GO:0005737">
    <property type="term" value="C:cytoplasm"/>
    <property type="evidence" value="ECO:0007669"/>
    <property type="project" value="TreeGrafter"/>
</dbReference>
<dbReference type="EMBL" id="FNQB01000003">
    <property type="protein sequence ID" value="SDZ54770.1"/>
    <property type="molecule type" value="Genomic_DNA"/>
</dbReference>
<dbReference type="PRINTS" id="PR00038">
    <property type="entry name" value="HTHLUXR"/>
</dbReference>
<dbReference type="SUPFAM" id="SSF48452">
    <property type="entry name" value="TPR-like"/>
    <property type="match status" value="1"/>
</dbReference>
<dbReference type="SUPFAM" id="SSF52540">
    <property type="entry name" value="P-loop containing nucleoside triphosphate hydrolases"/>
    <property type="match status" value="1"/>
</dbReference>
<dbReference type="PROSITE" id="PS00622">
    <property type="entry name" value="HTH_LUXR_1"/>
    <property type="match status" value="1"/>
</dbReference>
<organism evidence="5 6">
    <name type="scientific">Asanoa ishikariensis</name>
    <dbReference type="NCBI Taxonomy" id="137265"/>
    <lineage>
        <taxon>Bacteria</taxon>
        <taxon>Bacillati</taxon>
        <taxon>Actinomycetota</taxon>
        <taxon>Actinomycetes</taxon>
        <taxon>Micromonosporales</taxon>
        <taxon>Micromonosporaceae</taxon>
        <taxon>Asanoa</taxon>
    </lineage>
</organism>
<gene>
    <name evidence="5" type="ORF">SAMN05421684_6529</name>
</gene>
<dbReference type="InterPro" id="IPR016032">
    <property type="entry name" value="Sig_transdc_resp-reg_C-effctor"/>
</dbReference>
<dbReference type="InterPro" id="IPR011990">
    <property type="entry name" value="TPR-like_helical_dom_sf"/>
</dbReference>
<evidence type="ECO:0000313" key="5">
    <source>
        <dbReference type="EMBL" id="SDZ54770.1"/>
    </source>
</evidence>
<accession>A0A1H3TX23</accession>
<dbReference type="InterPro" id="IPR041664">
    <property type="entry name" value="AAA_16"/>
</dbReference>
<dbReference type="GO" id="GO:0005524">
    <property type="term" value="F:ATP binding"/>
    <property type="evidence" value="ECO:0007669"/>
    <property type="project" value="UniProtKB-KW"/>
</dbReference>
<dbReference type="SUPFAM" id="SSF46894">
    <property type="entry name" value="C-terminal effector domain of the bipartite response regulators"/>
    <property type="match status" value="1"/>
</dbReference>
<feature type="region of interest" description="Disordered" evidence="3">
    <location>
        <begin position="770"/>
        <end position="789"/>
    </location>
</feature>
<feature type="domain" description="HTH luxR-type" evidence="4">
    <location>
        <begin position="780"/>
        <end position="845"/>
    </location>
</feature>
<dbReference type="InterPro" id="IPR036388">
    <property type="entry name" value="WH-like_DNA-bd_sf"/>
</dbReference>
<sequence length="848" mass="91558">MHRAGLCQCAGVEASGLVERAPQLAALAAALDAVTAGNGGVLVLLGGEAGGGKTALVREFCRHQGPVLWGACDPLFTPRPLGPFTDIAQDSGGALHELIAAGAKPHQVAAEIARQAKGIMVLEDLHWADEATLDVLSLLGRRIGALPMLVIATYRDDELGRTHPLRRLLGEVRGSVRRLTAEPLSADAVAGLARPYGLDPHELHRATAGNPFFVTEVLAARGDDIPATIRDAVLARAARLDEAATSVVEAVSIAVPQCELHLLDALVDETAARGVERALAAGIIEVAPGGGVRFRHELARRTIEESLSPHRRRALHRTALATIPAGDATRLAHHAEAAGDAEAVQRFAPRAAEQAAAIGAHREAAAHYARALRFGNGLPPETRADLLERQSQECYLTDQTDESITALEHAIAVRRQAGDRRGEAAALSLLTRRLWCGARTEEATRRGDEAVRILEGLPPGRELALAYSNLSQLSLNDERRDETVAWARRAIDLAEALDDTGVIVHALNNIGTIELLAGERTGLDKLERSLALADRPGFEEHVGRAFIHVGWAMTRTRAYDLAGWLDRGIELCDELGLEGWRLYVQAYRARFHLDQGRWDAAADDAGFVLRSAESVPLLRILALTTIGTIRARRGDPDQWAPIEEARTLLKGQQELQYRAPVALAHAEALWLEGRNDAVDAATRDVREQAADRHAGPVVAELTRLRRLAGVDRASEPPAWDPTGCPYDEALTLTDSASEEDLRRALDGFQRLGARPAAAIATRRLRELGVRNLPRGPRPDTASNPGRLTRREGEVLTLVRQGDSNAEIAARLFLSEKTVHHHVSAILRKLGVSSRTQAISEASRRGIAT</sequence>
<evidence type="ECO:0000313" key="6">
    <source>
        <dbReference type="Proteomes" id="UP000199632"/>
    </source>
</evidence>
<dbReference type="GO" id="GO:0003677">
    <property type="term" value="F:DNA binding"/>
    <property type="evidence" value="ECO:0007669"/>
    <property type="project" value="InterPro"/>
</dbReference>
<dbReference type="Pfam" id="PF13191">
    <property type="entry name" value="AAA_16"/>
    <property type="match status" value="1"/>
</dbReference>
<dbReference type="AlphaFoldDB" id="A0A1H3TX23"/>
<evidence type="ECO:0000259" key="4">
    <source>
        <dbReference type="PROSITE" id="PS50043"/>
    </source>
</evidence>
<dbReference type="Gene3D" id="1.10.10.10">
    <property type="entry name" value="Winged helix-like DNA-binding domain superfamily/Winged helix DNA-binding domain"/>
    <property type="match status" value="1"/>
</dbReference>
<protein>
    <submittedName>
        <fullName evidence="5">Predicted ATPase</fullName>
    </submittedName>
</protein>
<evidence type="ECO:0000256" key="2">
    <source>
        <dbReference type="ARBA" id="ARBA00022840"/>
    </source>
</evidence>
<dbReference type="PANTHER" id="PTHR16305">
    <property type="entry name" value="TESTICULAR SOLUBLE ADENYLYL CYCLASE"/>
    <property type="match status" value="1"/>
</dbReference>
<name>A0A1H3TX23_9ACTN</name>
<keyword evidence="1" id="KW-0547">Nucleotide-binding</keyword>
<keyword evidence="2" id="KW-0067">ATP-binding</keyword>
<dbReference type="SMART" id="SM00421">
    <property type="entry name" value="HTH_LUXR"/>
    <property type="match status" value="1"/>
</dbReference>
<dbReference type="GO" id="GO:0004016">
    <property type="term" value="F:adenylate cyclase activity"/>
    <property type="evidence" value="ECO:0007669"/>
    <property type="project" value="TreeGrafter"/>
</dbReference>